<dbReference type="EMBL" id="JAINUF010000014">
    <property type="protein sequence ID" value="KAJ8342058.1"/>
    <property type="molecule type" value="Genomic_DNA"/>
</dbReference>
<comment type="caution">
    <text evidence="2">The sequence shown here is derived from an EMBL/GenBank/DDBJ whole genome shotgun (WGS) entry which is preliminary data.</text>
</comment>
<reference evidence="2" key="1">
    <citation type="journal article" date="2023" name="Science">
        <title>Genome structures resolve the early diversification of teleost fishes.</title>
        <authorList>
            <person name="Parey E."/>
            <person name="Louis A."/>
            <person name="Montfort J."/>
            <person name="Bouchez O."/>
            <person name="Roques C."/>
            <person name="Iampietro C."/>
            <person name="Lluch J."/>
            <person name="Castinel A."/>
            <person name="Donnadieu C."/>
            <person name="Desvignes T."/>
            <person name="Floi Bucao C."/>
            <person name="Jouanno E."/>
            <person name="Wen M."/>
            <person name="Mejri S."/>
            <person name="Dirks R."/>
            <person name="Jansen H."/>
            <person name="Henkel C."/>
            <person name="Chen W.J."/>
            <person name="Zahm M."/>
            <person name="Cabau C."/>
            <person name="Klopp C."/>
            <person name="Thompson A.W."/>
            <person name="Robinson-Rechavi M."/>
            <person name="Braasch I."/>
            <person name="Lecointre G."/>
            <person name="Bobe J."/>
            <person name="Postlethwait J.H."/>
            <person name="Berthelot C."/>
            <person name="Roest Crollius H."/>
            <person name="Guiguen Y."/>
        </authorList>
    </citation>
    <scope>NUCLEOTIDE SEQUENCE</scope>
    <source>
        <strain evidence="2">WJC10195</strain>
    </source>
</reference>
<feature type="compositionally biased region" description="Polar residues" evidence="1">
    <location>
        <begin position="71"/>
        <end position="80"/>
    </location>
</feature>
<evidence type="ECO:0000313" key="3">
    <source>
        <dbReference type="Proteomes" id="UP001152622"/>
    </source>
</evidence>
<protein>
    <submittedName>
        <fullName evidence="2">Uncharacterized protein</fullName>
    </submittedName>
</protein>
<name>A0A9Q1IHI2_SYNKA</name>
<evidence type="ECO:0000256" key="1">
    <source>
        <dbReference type="SAM" id="MobiDB-lite"/>
    </source>
</evidence>
<feature type="compositionally biased region" description="Basic residues" evidence="1">
    <location>
        <begin position="87"/>
        <end position="97"/>
    </location>
</feature>
<dbReference type="AlphaFoldDB" id="A0A9Q1IHI2"/>
<gene>
    <name evidence="2" type="ORF">SKAU_G00319860</name>
</gene>
<proteinExistence type="predicted"/>
<accession>A0A9Q1IHI2</accession>
<sequence>MSSTDAMKTPGGGAHVRREESETNPFAKHMWMENEEEYKEDRRRQEEEERLGEEVVASFFEELLGLEDQPRTNPQLQQQAEWAVSQRWKRPGHRVQE</sequence>
<keyword evidence="3" id="KW-1185">Reference proteome</keyword>
<dbReference type="Proteomes" id="UP001152622">
    <property type="component" value="Chromosome 14"/>
</dbReference>
<feature type="region of interest" description="Disordered" evidence="1">
    <location>
        <begin position="67"/>
        <end position="97"/>
    </location>
</feature>
<feature type="region of interest" description="Disordered" evidence="1">
    <location>
        <begin position="1"/>
        <end position="50"/>
    </location>
</feature>
<evidence type="ECO:0000313" key="2">
    <source>
        <dbReference type="EMBL" id="KAJ8342058.1"/>
    </source>
</evidence>
<organism evidence="2 3">
    <name type="scientific">Synaphobranchus kaupii</name>
    <name type="common">Kaup's arrowtooth eel</name>
    <dbReference type="NCBI Taxonomy" id="118154"/>
    <lineage>
        <taxon>Eukaryota</taxon>
        <taxon>Metazoa</taxon>
        <taxon>Chordata</taxon>
        <taxon>Craniata</taxon>
        <taxon>Vertebrata</taxon>
        <taxon>Euteleostomi</taxon>
        <taxon>Actinopterygii</taxon>
        <taxon>Neopterygii</taxon>
        <taxon>Teleostei</taxon>
        <taxon>Anguilliformes</taxon>
        <taxon>Synaphobranchidae</taxon>
        <taxon>Synaphobranchus</taxon>
    </lineage>
</organism>